<accession>A0A8T2PMM8</accession>
<keyword evidence="8 9" id="KW-0009">Actin-binding</keyword>
<dbReference type="SMART" id="SM00242">
    <property type="entry name" value="MYSc"/>
    <property type="match status" value="1"/>
</dbReference>
<dbReference type="PRINTS" id="PR00193">
    <property type="entry name" value="MYOSINHEAVY"/>
</dbReference>
<dbReference type="PANTHER" id="PTHR46049:SF10">
    <property type="entry name" value="MYOSIN VIIA"/>
    <property type="match status" value="1"/>
</dbReference>
<dbReference type="Gene3D" id="1.25.40.530">
    <property type="entry name" value="MyTH4 domain"/>
    <property type="match status" value="1"/>
</dbReference>
<feature type="domain" description="Myosin motor" evidence="12">
    <location>
        <begin position="63"/>
        <end position="739"/>
    </location>
</feature>
<dbReference type="GO" id="GO:0016459">
    <property type="term" value="C:myosin complex"/>
    <property type="evidence" value="ECO:0007669"/>
    <property type="project" value="UniProtKB-KW"/>
</dbReference>
<evidence type="ECO:0000259" key="11">
    <source>
        <dbReference type="PROSITE" id="PS51016"/>
    </source>
</evidence>
<dbReference type="InterPro" id="IPR000048">
    <property type="entry name" value="IQ_motif_EF-hand-BS"/>
</dbReference>
<evidence type="ECO:0000256" key="10">
    <source>
        <dbReference type="SAM" id="MobiDB-lite"/>
    </source>
</evidence>
<keyword evidence="7 9" id="KW-0505">Motor protein</keyword>
<gene>
    <name evidence="13" type="ORF">JZ751_022688</name>
</gene>
<feature type="domain" description="MyTH4" evidence="11">
    <location>
        <begin position="1015"/>
        <end position="1185"/>
    </location>
</feature>
<dbReference type="Gene3D" id="1.20.120.720">
    <property type="entry name" value="Myosin VI head, motor domain, U50 subdomain"/>
    <property type="match status" value="1"/>
</dbReference>
<feature type="region of interest" description="Disordered" evidence="10">
    <location>
        <begin position="903"/>
        <end position="933"/>
    </location>
</feature>
<dbReference type="SMART" id="SM00139">
    <property type="entry name" value="MyTH4"/>
    <property type="match status" value="1"/>
</dbReference>
<dbReference type="InterPro" id="IPR001609">
    <property type="entry name" value="Myosin_head_motor_dom-like"/>
</dbReference>
<feature type="region of interest" description="Actin-binding" evidence="9">
    <location>
        <begin position="616"/>
        <end position="638"/>
    </location>
</feature>
<keyword evidence="14" id="KW-1185">Reference proteome</keyword>
<evidence type="ECO:0000256" key="2">
    <source>
        <dbReference type="ARBA" id="ARBA00008314"/>
    </source>
</evidence>
<proteinExistence type="inferred from homology"/>
<keyword evidence="6 9" id="KW-0518">Myosin</keyword>
<dbReference type="SUPFAM" id="SSF52540">
    <property type="entry name" value="P-loop containing nucleoside triphosphate hydrolases"/>
    <property type="match status" value="2"/>
</dbReference>
<dbReference type="PANTHER" id="PTHR46049">
    <property type="entry name" value="AGAP003327-PA"/>
    <property type="match status" value="1"/>
</dbReference>
<dbReference type="Proteomes" id="UP000824540">
    <property type="component" value="Unassembled WGS sequence"/>
</dbReference>
<reference evidence="13" key="1">
    <citation type="thesis" date="2021" institute="BYU ScholarsArchive" country="Provo, UT, USA">
        <title>Applications of and Algorithms for Genome Assembly and Genomic Analyses with an Emphasis on Marine Teleosts.</title>
        <authorList>
            <person name="Pickett B.D."/>
        </authorList>
    </citation>
    <scope>NUCLEOTIDE SEQUENCE</scope>
    <source>
        <strain evidence="13">HI-2016</strain>
    </source>
</reference>
<keyword evidence="5 9" id="KW-0067">ATP-binding</keyword>
<dbReference type="InterPro" id="IPR036106">
    <property type="entry name" value="MYSc_Myo7"/>
</dbReference>
<dbReference type="SMART" id="SM00015">
    <property type="entry name" value="IQ"/>
    <property type="match status" value="4"/>
</dbReference>
<dbReference type="GO" id="GO:0005524">
    <property type="term" value="F:ATP binding"/>
    <property type="evidence" value="ECO:0007669"/>
    <property type="project" value="UniProtKB-UniRule"/>
</dbReference>
<dbReference type="PROSITE" id="PS51016">
    <property type="entry name" value="MYTH4"/>
    <property type="match status" value="1"/>
</dbReference>
<dbReference type="EMBL" id="JAFBMS010000006">
    <property type="protein sequence ID" value="KAG9351438.1"/>
    <property type="molecule type" value="Genomic_DNA"/>
</dbReference>
<dbReference type="InterPro" id="IPR000857">
    <property type="entry name" value="MyTH4_dom"/>
</dbReference>
<dbReference type="InterPro" id="IPR038185">
    <property type="entry name" value="MyTH4_dom_sf"/>
</dbReference>
<keyword evidence="3" id="KW-0963">Cytoplasm</keyword>
<dbReference type="AlphaFoldDB" id="A0A8T2PMM8"/>
<comment type="similarity">
    <text evidence="2 9">Belongs to the TRAFAC class myosin-kinesin ATPase superfamily. Myosin family.</text>
</comment>
<comment type="subcellular location">
    <subcellularLocation>
        <location evidence="1">Cytoplasm</location>
    </subcellularLocation>
</comment>
<evidence type="ECO:0008006" key="15">
    <source>
        <dbReference type="Google" id="ProtNLM"/>
    </source>
</evidence>
<dbReference type="Pfam" id="PF00063">
    <property type="entry name" value="Myosin_head"/>
    <property type="match status" value="1"/>
</dbReference>
<dbReference type="Gene3D" id="1.20.5.190">
    <property type="match status" value="2"/>
</dbReference>
<keyword evidence="4 9" id="KW-0547">Nucleotide-binding</keyword>
<protein>
    <recommendedName>
        <fullName evidence="15">Myosin VIIAa</fullName>
    </recommendedName>
</protein>
<evidence type="ECO:0000256" key="7">
    <source>
        <dbReference type="ARBA" id="ARBA00023175"/>
    </source>
</evidence>
<evidence type="ECO:0000256" key="9">
    <source>
        <dbReference type="PROSITE-ProRule" id="PRU00782"/>
    </source>
</evidence>
<dbReference type="FunFam" id="1.10.10.820:FF:000001">
    <property type="entry name" value="Myosin heavy chain"/>
    <property type="match status" value="1"/>
</dbReference>
<dbReference type="InterPro" id="IPR027417">
    <property type="entry name" value="P-loop_NTPase"/>
</dbReference>
<evidence type="ECO:0000256" key="8">
    <source>
        <dbReference type="ARBA" id="ARBA00023203"/>
    </source>
</evidence>
<dbReference type="GO" id="GO:0005737">
    <property type="term" value="C:cytoplasm"/>
    <property type="evidence" value="ECO:0007669"/>
    <property type="project" value="UniProtKB-SubCell"/>
</dbReference>
<comment type="caution">
    <text evidence="13">The sequence shown here is derived from an EMBL/GenBank/DDBJ whole genome shotgun (WGS) entry which is preliminary data.</text>
</comment>
<dbReference type="PROSITE" id="PS51456">
    <property type="entry name" value="MYOSIN_MOTOR"/>
    <property type="match status" value="1"/>
</dbReference>
<dbReference type="Gene3D" id="1.10.10.820">
    <property type="match status" value="1"/>
</dbReference>
<dbReference type="Pfam" id="PF00612">
    <property type="entry name" value="IQ"/>
    <property type="match status" value="3"/>
</dbReference>
<dbReference type="Gene3D" id="1.20.58.530">
    <property type="match status" value="1"/>
</dbReference>
<dbReference type="PROSITE" id="PS50096">
    <property type="entry name" value="IQ"/>
    <property type="match status" value="2"/>
</dbReference>
<dbReference type="Gene3D" id="6.20.240.20">
    <property type="match status" value="1"/>
</dbReference>
<name>A0A8T2PMM8_9TELE</name>
<evidence type="ECO:0000256" key="6">
    <source>
        <dbReference type="ARBA" id="ARBA00023123"/>
    </source>
</evidence>
<dbReference type="FunFam" id="3.40.850.10:FF:000007">
    <property type="entry name" value="Myosin VIIA"/>
    <property type="match status" value="1"/>
</dbReference>
<evidence type="ECO:0000313" key="14">
    <source>
        <dbReference type="Proteomes" id="UP000824540"/>
    </source>
</evidence>
<dbReference type="Pfam" id="PF24123">
    <property type="entry name" value="Myosin_VII_N"/>
    <property type="match status" value="1"/>
</dbReference>
<dbReference type="GO" id="GO:0003774">
    <property type="term" value="F:cytoskeletal motor activity"/>
    <property type="evidence" value="ECO:0007669"/>
    <property type="project" value="UniProtKB-UniRule"/>
</dbReference>
<evidence type="ECO:0000256" key="1">
    <source>
        <dbReference type="ARBA" id="ARBA00004496"/>
    </source>
</evidence>
<dbReference type="InterPro" id="IPR051724">
    <property type="entry name" value="Actin_motor_Myosin"/>
</dbReference>
<dbReference type="OrthoDB" id="6108017at2759"/>
<sequence length="1185" mass="137090">MLFQGDYVWLDLKTGRDFDVPIGAVVKLCESGLIQVLDDEGNEHWISPQNASHIKPMHPTSVHGVEDMIRLGDLNEAGILRNLLIRYTEHVIYTYTGSILVAVNPYQLLPIYTPEQIRLYTNKKIGEMPPHIFAIADNCYFNMQRSNKDQCCIISGESGAGKTESTKLILQFLASISGQHSWIEQQVLEANPILEAFGNAKTIRNDNSSRFGKYIDIHFNKKGAIEGAKIEQYLLEKSRVCRQAKDERNYHVFYCMLQGMTPAQKKELNLGQAADYTYLTMGNCTTCDGRDDLKEYSNILSAMKVLMFTETENWEITKLLASILHMGNMHYRARTFDNLDACTVMHSPDLVTAAKLLEVEPKDVMSCLTTRTLITRGESVSTPLSMDQALDVRDAFVKGIYGRLFVWIVDKINAAIYRPPSSDSKSLRKSIGLLDIFGFENFTINSFEQLCINFANENLQQFFVRHVFKLEQEEYNLEHINWQHIEFTDNQDALDMIAIKPMNIISLIDEESKFPKGTDATMLYKLNSQHKLNTNYIPPKNTYETQFGIQHFAGVVHYETKGFLEKNRDSLHGDIIQLVHSSKNKFIKQIFQADVAMGVETRKRSPTLSSQFKRSLELLMRTLSVCQPFFVRCIKPNEFKKPMLFDRELCVRQLRYSGMMETIRIRRAGYPIRHTFMEFVDRYRVLVPGVKPAYKQEDLQGTCKHIAEGVLGKEGDWQIGKTKIFLKDHHDMMLEVERDKAITDRVILIQKAVRRFKDRTNFLRMRKSVILIQKTWRGYHCRKNYSAMQVGFLRLQALFRSRKLYRTYRSVRLCVTHFQAHCRGFLLRQVFYRRMWAVITIQAHVRGMIARRLCKQLKIEYQRRQEAETLRLAEEEKLLNLMTARRAKAEAERKHQERLAELAREEAERKRREQDEARRKKEMMEEVEKARNEPVNDSDMVDKMFGFLGSTNSFPGQEGQAPEGFEDLEQAQMAMDDEDLDETLPLPEDEEEDLSEYKFAKFAATYFQGTATHTYIRRPLKQPLLFHEDEGDQLAALAVWITVLRFMGDLPEPKYHVVISDGSEKIPVMTKIYETLSKRTYKRDLQAMQLEGESTHNEGQKRNSVRHKLVSLTLKKKSKITEEVAKRLNDGEYTQVNSMLEDRPTSNLEKLHFIIGNGILRPALSICATLSMEARLATPPSVKSD</sequence>
<dbReference type="CDD" id="cd23767">
    <property type="entry name" value="IQCD"/>
    <property type="match status" value="1"/>
</dbReference>
<organism evidence="13 14">
    <name type="scientific">Albula glossodonta</name>
    <name type="common">roundjaw bonefish</name>
    <dbReference type="NCBI Taxonomy" id="121402"/>
    <lineage>
        <taxon>Eukaryota</taxon>
        <taxon>Metazoa</taxon>
        <taxon>Chordata</taxon>
        <taxon>Craniata</taxon>
        <taxon>Vertebrata</taxon>
        <taxon>Euteleostomi</taxon>
        <taxon>Actinopterygii</taxon>
        <taxon>Neopterygii</taxon>
        <taxon>Teleostei</taxon>
        <taxon>Albuliformes</taxon>
        <taxon>Albulidae</taxon>
        <taxon>Albula</taxon>
    </lineage>
</organism>
<evidence type="ECO:0000313" key="13">
    <source>
        <dbReference type="EMBL" id="KAG9351438.1"/>
    </source>
</evidence>
<evidence type="ECO:0000256" key="5">
    <source>
        <dbReference type="ARBA" id="ARBA00022840"/>
    </source>
</evidence>
<feature type="binding site" evidence="9">
    <location>
        <begin position="156"/>
        <end position="163"/>
    </location>
    <ligand>
        <name>ATP</name>
        <dbReference type="ChEBI" id="CHEBI:30616"/>
    </ligand>
</feature>
<dbReference type="InterPro" id="IPR057130">
    <property type="entry name" value="Myosin_VII_N"/>
</dbReference>
<dbReference type="Gene3D" id="3.40.850.10">
    <property type="entry name" value="Kinesin motor domain"/>
    <property type="match status" value="1"/>
</dbReference>
<dbReference type="CDD" id="cd01381">
    <property type="entry name" value="MYSc_Myo7"/>
    <property type="match status" value="1"/>
</dbReference>
<dbReference type="InterPro" id="IPR036961">
    <property type="entry name" value="Kinesin_motor_dom_sf"/>
</dbReference>
<evidence type="ECO:0000256" key="4">
    <source>
        <dbReference type="ARBA" id="ARBA00022741"/>
    </source>
</evidence>
<dbReference type="GO" id="GO:0003779">
    <property type="term" value="F:actin binding"/>
    <property type="evidence" value="ECO:0007669"/>
    <property type="project" value="UniProtKB-KW"/>
</dbReference>
<evidence type="ECO:0000256" key="3">
    <source>
        <dbReference type="ARBA" id="ARBA00022490"/>
    </source>
</evidence>
<evidence type="ECO:0000259" key="12">
    <source>
        <dbReference type="PROSITE" id="PS51456"/>
    </source>
</evidence>